<reference evidence="1" key="1">
    <citation type="submission" date="2017-10" db="EMBL/GenBank/DDBJ databases">
        <title>Genome sequence of cellulolytic Lachnospiraceae bacterium XHS1971 isolated from hotspring sediment.</title>
        <authorList>
            <person name="Vasudevan G."/>
            <person name="Joshi A.J."/>
            <person name="Hivarkar S."/>
            <person name="Lanjekar V.B."/>
            <person name="Dhakephalkar P.K."/>
            <person name="Dagar S."/>
        </authorList>
    </citation>
    <scope>NUCLEOTIDE SEQUENCE</scope>
    <source>
        <strain evidence="1">XHS1971</strain>
    </source>
</reference>
<gene>
    <name evidence="1" type="ORF">CS063_00725</name>
</gene>
<organism evidence="1 2">
    <name type="scientific">Sporanaerobium hydrogeniformans</name>
    <dbReference type="NCBI Taxonomy" id="3072179"/>
    <lineage>
        <taxon>Bacteria</taxon>
        <taxon>Bacillati</taxon>
        <taxon>Bacillota</taxon>
        <taxon>Clostridia</taxon>
        <taxon>Lachnospirales</taxon>
        <taxon>Lachnospiraceae</taxon>
        <taxon>Sporanaerobium</taxon>
    </lineage>
</organism>
<accession>A0AC61DFK5</accession>
<dbReference type="EMBL" id="PEDL01000001">
    <property type="protein sequence ID" value="PHV72034.1"/>
    <property type="molecule type" value="Genomic_DNA"/>
</dbReference>
<comment type="caution">
    <text evidence="1">The sequence shown here is derived from an EMBL/GenBank/DDBJ whole genome shotgun (WGS) entry which is preliminary data.</text>
</comment>
<sequence>MEPLCSLVLGMCIGVEYFLSFSPGPYSRLLVIIKYSMLLLLCREYSKERFYQKINGCIRGGKKLGWRERMIEGLLLLVGLAGTWGASKLNAFLQQNIRQGETLGPYESLFVLVLVPSLVYMGFCIMRLREYKGWLEKNKKKLILGVYLFAWLWFGCLYFYLAQQAQGEYYTFTDTGKRDAVIRGMMQEKAYSSELAFYMNNIVKEGGQEKSFLSLALQENIIYFTEEQIGESWGRFYEQRLVEQGYTHFLPQGVIKNYILNSKAIQDTNYEIKWKKYLGKEYVVVKIALYKLAFFDEERCTYMLDDSRYYAYYKTLKPDKTLILIYTPEEYIINYHNERLRPTHYLTSVLRDSHTLLDREAEEIKEGLESYVYYPLEDFLYFSAVIISTLGLGDITPNDSVVRVFVMLETLFGVVIMGIYVSLIGASQKKE</sequence>
<evidence type="ECO:0000313" key="2">
    <source>
        <dbReference type="Proteomes" id="UP000224460"/>
    </source>
</evidence>
<name>A0AC61DFK5_9FIRM</name>
<evidence type="ECO:0000313" key="1">
    <source>
        <dbReference type="EMBL" id="PHV72034.1"/>
    </source>
</evidence>
<keyword evidence="2" id="KW-1185">Reference proteome</keyword>
<protein>
    <submittedName>
        <fullName evidence="1">Uncharacterized protein</fullName>
    </submittedName>
</protein>
<dbReference type="Proteomes" id="UP000224460">
    <property type="component" value="Unassembled WGS sequence"/>
</dbReference>
<proteinExistence type="predicted"/>